<dbReference type="EMBL" id="BAABGU010000022">
    <property type="protein sequence ID" value="GAA4573716.1"/>
    <property type="molecule type" value="Genomic_DNA"/>
</dbReference>
<evidence type="ECO:0000313" key="2">
    <source>
        <dbReference type="Proteomes" id="UP001500307"/>
    </source>
</evidence>
<proteinExistence type="predicted"/>
<comment type="caution">
    <text evidence="1">The sequence shown here is derived from an EMBL/GenBank/DDBJ whole genome shotgun (WGS) entry which is preliminary data.</text>
</comment>
<name>A0ABP8SQB9_9ACTN</name>
<accession>A0ABP8SQB9</accession>
<dbReference type="Proteomes" id="UP001500307">
    <property type="component" value="Unassembled WGS sequence"/>
</dbReference>
<sequence>MAFQSCGPASAWVPPLDEESELPCAAPAGAPATGTGEATWETVTHGTATAIAKETAPTSAFVVNMLPSSG</sequence>
<gene>
    <name evidence="1" type="ORF">GCM10023176_39270</name>
</gene>
<reference evidence="2" key="1">
    <citation type="journal article" date="2019" name="Int. J. Syst. Evol. Microbiol.">
        <title>The Global Catalogue of Microorganisms (GCM) 10K type strain sequencing project: providing services to taxonomists for standard genome sequencing and annotation.</title>
        <authorList>
            <consortium name="The Broad Institute Genomics Platform"/>
            <consortium name="The Broad Institute Genome Sequencing Center for Infectious Disease"/>
            <person name="Wu L."/>
            <person name="Ma J."/>
        </authorList>
    </citation>
    <scope>NUCLEOTIDE SEQUENCE [LARGE SCALE GENOMIC DNA]</scope>
    <source>
        <strain evidence="2">JCM 3175</strain>
    </source>
</reference>
<evidence type="ECO:0000313" key="1">
    <source>
        <dbReference type="EMBL" id="GAA4573716.1"/>
    </source>
</evidence>
<protein>
    <submittedName>
        <fullName evidence="1">Uncharacterized protein</fullName>
    </submittedName>
</protein>
<organism evidence="1 2">
    <name type="scientific">Micromonospora coerulea</name>
    <dbReference type="NCBI Taxonomy" id="47856"/>
    <lineage>
        <taxon>Bacteria</taxon>
        <taxon>Bacillati</taxon>
        <taxon>Actinomycetota</taxon>
        <taxon>Actinomycetes</taxon>
        <taxon>Micromonosporales</taxon>
        <taxon>Micromonosporaceae</taxon>
        <taxon>Micromonospora</taxon>
    </lineage>
</organism>
<keyword evidence="2" id="KW-1185">Reference proteome</keyword>